<reference evidence="1 2" key="1">
    <citation type="submission" date="2017-10" db="EMBL/GenBank/DDBJ databases">
        <title>Sequencing the genomes of 1000 actinobacteria strains.</title>
        <authorList>
            <person name="Klenk H.-P."/>
        </authorList>
    </citation>
    <scope>NUCLEOTIDE SEQUENCE [LARGE SCALE GENOMIC DNA]</scope>
    <source>
        <strain evidence="1 2">DSM 21863</strain>
    </source>
</reference>
<dbReference type="Gene3D" id="3.40.50.300">
    <property type="entry name" value="P-loop containing nucleotide triphosphate hydrolases"/>
    <property type="match status" value="2"/>
</dbReference>
<dbReference type="SUPFAM" id="SSF52540">
    <property type="entry name" value="P-loop containing nucleoside triphosphate hydrolases"/>
    <property type="match status" value="1"/>
</dbReference>
<keyword evidence="2" id="KW-1185">Reference proteome</keyword>
<comment type="caution">
    <text evidence="1">The sequence shown here is derived from an EMBL/GenBank/DDBJ whole genome shotgun (WGS) entry which is preliminary data.</text>
</comment>
<dbReference type="AlphaFoldDB" id="A0A2A9EYZ4"/>
<protein>
    <recommendedName>
        <fullName evidence="3">AAA domain-containing protein</fullName>
    </recommendedName>
</protein>
<dbReference type="EMBL" id="PDJJ01000001">
    <property type="protein sequence ID" value="PFG43786.1"/>
    <property type="molecule type" value="Genomic_DNA"/>
</dbReference>
<organism evidence="1 2">
    <name type="scientific">Isoptericola jiangsuensis</name>
    <dbReference type="NCBI Taxonomy" id="548579"/>
    <lineage>
        <taxon>Bacteria</taxon>
        <taxon>Bacillati</taxon>
        <taxon>Actinomycetota</taxon>
        <taxon>Actinomycetes</taxon>
        <taxon>Micrococcales</taxon>
        <taxon>Promicromonosporaceae</taxon>
        <taxon>Isoptericola</taxon>
    </lineage>
</organism>
<evidence type="ECO:0008006" key="3">
    <source>
        <dbReference type="Google" id="ProtNLM"/>
    </source>
</evidence>
<evidence type="ECO:0000313" key="2">
    <source>
        <dbReference type="Proteomes" id="UP000224130"/>
    </source>
</evidence>
<gene>
    <name evidence="1" type="ORF">ATJ88_2496</name>
</gene>
<sequence>MWGPAGVGLPKHVTSAARIGVLTPFVAPSTMSIPGPIIGIEATSGQPFTFDPWGAVQSKHAASPGVVAFGLQGTGKSFCVKTAMLREIGWGRQVIVSSDPKGEWVPLAQALDGQIVAVGPGSCNVINPLDEGTRPLDVDPATWRGLVATRRSLALESICTTLRPGRVLDEFERTVLDRAVEAIDAGDVEATVTGVVDWLTNPATALREDLGDAGAEAPTALRLVLGRLVRGPLAGMFDTNSTVTLDPVAPFTVIDTSAIAGAAPELRAIAQAATSAWIDATLRSEDGRWRCVVSEEGWDELRNRAQAQAMDERLRMTSQWRCSNWLIFHELADITQFGEAGSAHRNQVKGIITKSAIKILYKQSAASMALLDEIVRPTAAETDLLASLPQGVGVWHIGEAIPVLVAPVIGQSAFALINTSAGRVG</sequence>
<dbReference type="Proteomes" id="UP000224130">
    <property type="component" value="Unassembled WGS sequence"/>
</dbReference>
<dbReference type="InterPro" id="IPR027417">
    <property type="entry name" value="P-loop_NTPase"/>
</dbReference>
<evidence type="ECO:0000313" key="1">
    <source>
        <dbReference type="EMBL" id="PFG43786.1"/>
    </source>
</evidence>
<proteinExistence type="predicted"/>
<accession>A0A2A9EYZ4</accession>
<name>A0A2A9EYZ4_9MICO</name>